<accession>A0ABW8Q3L3</accession>
<comment type="caution">
    <text evidence="5">The sequence shown here is derived from an EMBL/GenBank/DDBJ whole genome shotgun (WGS) entry which is preliminary data.</text>
</comment>
<dbReference type="PANTHER" id="PTHR44085">
    <property type="entry name" value="SEPIAPTERIN REDUCTASE"/>
    <property type="match status" value="1"/>
</dbReference>
<dbReference type="InterPro" id="IPR002347">
    <property type="entry name" value="SDR_fam"/>
</dbReference>
<evidence type="ECO:0000313" key="5">
    <source>
        <dbReference type="EMBL" id="MFK7642124.1"/>
    </source>
</evidence>
<evidence type="ECO:0000256" key="4">
    <source>
        <dbReference type="ARBA" id="ARBA00023002"/>
    </source>
</evidence>
<dbReference type="InterPro" id="IPR051721">
    <property type="entry name" value="Biopterin_syn/organic_redct"/>
</dbReference>
<dbReference type="PANTHER" id="PTHR44085:SF2">
    <property type="entry name" value="SEPIAPTERIN REDUCTASE"/>
    <property type="match status" value="1"/>
</dbReference>
<name>A0ABW8Q3L3_9NEIS</name>
<sequence length="259" mass="27469">MAAKIIISGHSSGLGKALAELYLEQGCPVLGIARRMLPPREGLQQCTLDLSDSGTLARWLESGAPKAFINGADELVLINNAGTVAPSAVCGRQRPSEIAAAVALNVAAPLMLTNHVLAVRPESLPVKIVHISSGAGRKAYPGWSVYGATKAALDHHARCVAAEDRRNVAIASIAPGVVDTAMQAEIRGLPQDEFPVLPRFVQLRRENGLASPESAAALIAAMIADEDFGGEVIEDVRRRQELKETFQTASALRERPSET</sequence>
<protein>
    <submittedName>
        <fullName evidence="5">SDR family NAD(P)-dependent oxidoreductase</fullName>
    </submittedName>
</protein>
<keyword evidence="6" id="KW-1185">Reference proteome</keyword>
<evidence type="ECO:0000256" key="1">
    <source>
        <dbReference type="ARBA" id="ARBA00004496"/>
    </source>
</evidence>
<keyword evidence="4" id="KW-0560">Oxidoreductase</keyword>
<dbReference type="SUPFAM" id="SSF51735">
    <property type="entry name" value="NAD(P)-binding Rossmann-fold domains"/>
    <property type="match status" value="1"/>
</dbReference>
<dbReference type="EMBL" id="JBJGEB010000005">
    <property type="protein sequence ID" value="MFK7642124.1"/>
    <property type="molecule type" value="Genomic_DNA"/>
</dbReference>
<keyword evidence="2" id="KW-0963">Cytoplasm</keyword>
<dbReference type="InterPro" id="IPR036291">
    <property type="entry name" value="NAD(P)-bd_dom_sf"/>
</dbReference>
<comment type="subcellular location">
    <subcellularLocation>
        <location evidence="1">Cytoplasm</location>
    </subcellularLocation>
</comment>
<dbReference type="RefSeq" id="WP_405385975.1">
    <property type="nucleotide sequence ID" value="NZ_JBJGEB010000005.1"/>
</dbReference>
<evidence type="ECO:0000256" key="3">
    <source>
        <dbReference type="ARBA" id="ARBA00022857"/>
    </source>
</evidence>
<dbReference type="PRINTS" id="PR00081">
    <property type="entry name" value="GDHRDH"/>
</dbReference>
<dbReference type="Pfam" id="PF00106">
    <property type="entry name" value="adh_short"/>
    <property type="match status" value="1"/>
</dbReference>
<proteinExistence type="predicted"/>
<reference evidence="5 6" key="1">
    <citation type="submission" date="2024-11" db="EMBL/GenBank/DDBJ databases">
        <authorList>
            <person name="Mikucki A.G."/>
            <person name="Kahler C.M."/>
        </authorList>
    </citation>
    <scope>NUCLEOTIDE SEQUENCE [LARGE SCALE GENOMIC DNA]</scope>
    <source>
        <strain evidence="5 6">EXNM717</strain>
    </source>
</reference>
<organism evidence="5 6">
    <name type="scientific">Neisseria oralis</name>
    <dbReference type="NCBI Taxonomy" id="1107316"/>
    <lineage>
        <taxon>Bacteria</taxon>
        <taxon>Pseudomonadati</taxon>
        <taxon>Pseudomonadota</taxon>
        <taxon>Betaproteobacteria</taxon>
        <taxon>Neisseriales</taxon>
        <taxon>Neisseriaceae</taxon>
        <taxon>Neisseria</taxon>
    </lineage>
</organism>
<dbReference type="Gene3D" id="3.40.50.720">
    <property type="entry name" value="NAD(P)-binding Rossmann-like Domain"/>
    <property type="match status" value="1"/>
</dbReference>
<evidence type="ECO:0000256" key="2">
    <source>
        <dbReference type="ARBA" id="ARBA00022490"/>
    </source>
</evidence>
<gene>
    <name evidence="5" type="ORF">ACI43T_06395</name>
</gene>
<keyword evidence="3" id="KW-0521">NADP</keyword>
<dbReference type="Proteomes" id="UP001621964">
    <property type="component" value="Unassembled WGS sequence"/>
</dbReference>
<evidence type="ECO:0000313" key="6">
    <source>
        <dbReference type="Proteomes" id="UP001621964"/>
    </source>
</evidence>